<dbReference type="Proteomes" id="UP000593994">
    <property type="component" value="Chromosome"/>
</dbReference>
<dbReference type="RefSeq" id="WP_194372120.1">
    <property type="nucleotide sequence ID" value="NZ_CP054492.1"/>
</dbReference>
<dbReference type="Gene3D" id="1.10.3680.10">
    <property type="entry name" value="TerB-like"/>
    <property type="match status" value="1"/>
</dbReference>
<dbReference type="Pfam" id="PF05099">
    <property type="entry name" value="TerB"/>
    <property type="match status" value="1"/>
</dbReference>
<accession>A0A7S7RP95</accession>
<proteinExistence type="predicted"/>
<gene>
    <name evidence="2" type="ORF">HUE88_06100</name>
</gene>
<evidence type="ECO:0000313" key="3">
    <source>
        <dbReference type="Proteomes" id="UP000593994"/>
    </source>
</evidence>
<dbReference type="CDD" id="cd07177">
    <property type="entry name" value="terB_like"/>
    <property type="match status" value="1"/>
</dbReference>
<dbReference type="KEGG" id="sbal:HUE88_06100"/>
<dbReference type="InterPro" id="IPR029024">
    <property type="entry name" value="TerB-like"/>
</dbReference>
<name>A0A7S7RP95_9BACT</name>
<dbReference type="InterPro" id="IPR007791">
    <property type="entry name" value="DjlA_N"/>
</dbReference>
<reference evidence="2 3" key="1">
    <citation type="submission" date="2020-05" db="EMBL/GenBank/DDBJ databases">
        <title>Sulfurimonas marisnigri, sp. nov., and Sulfurimonas baltica, sp. nov., manganese oxide reducing chemolithoautotrophs of the class Epsilonproteobacteria isolated from the pelagic redoxclines of the Black and Baltic Seas and emended description of the genus Sulfurimonas.</title>
        <authorList>
            <person name="Henkel J.V."/>
            <person name="Laudan C."/>
            <person name="Werner J."/>
            <person name="Neu T."/>
            <person name="Plewe S."/>
            <person name="Sproer C."/>
            <person name="Bunk B."/>
            <person name="Schulz-Vogt H.N."/>
        </authorList>
    </citation>
    <scope>NUCLEOTIDE SEQUENCE [LARGE SCALE GENOMIC DNA]</scope>
    <source>
        <strain evidence="2 3">GD2</strain>
    </source>
</reference>
<feature type="domain" description="Co-chaperone DjlA N-terminal" evidence="1">
    <location>
        <begin position="24"/>
        <end position="111"/>
    </location>
</feature>
<dbReference type="EMBL" id="CP054492">
    <property type="protein sequence ID" value="QOY53250.1"/>
    <property type="molecule type" value="Genomic_DNA"/>
</dbReference>
<keyword evidence="3" id="KW-1185">Reference proteome</keyword>
<evidence type="ECO:0000313" key="2">
    <source>
        <dbReference type="EMBL" id="QOY53250.1"/>
    </source>
</evidence>
<evidence type="ECO:0000259" key="1">
    <source>
        <dbReference type="Pfam" id="PF05099"/>
    </source>
</evidence>
<sequence>MFNFLSGMDLFNQHTNKDAIKNILAVLMIVVVKADDKVSVKEQNKVLSFYKNEFGMDTDATEKLFDSVKHDDATFHSSLAELKIILQDDITAKAKALHHLNGVMYCDGSVNVECDLFEDIRKFLI</sequence>
<organism evidence="2 3">
    <name type="scientific">Candidatus Sulfurimonas baltica</name>
    <dbReference type="NCBI Taxonomy" id="2740404"/>
    <lineage>
        <taxon>Bacteria</taxon>
        <taxon>Pseudomonadati</taxon>
        <taxon>Campylobacterota</taxon>
        <taxon>Epsilonproteobacteria</taxon>
        <taxon>Campylobacterales</taxon>
        <taxon>Sulfurimonadaceae</taxon>
        <taxon>Sulfurimonas</taxon>
    </lineage>
</organism>
<dbReference type="SUPFAM" id="SSF158682">
    <property type="entry name" value="TerB-like"/>
    <property type="match status" value="1"/>
</dbReference>
<protein>
    <submittedName>
        <fullName evidence="2">TerB family tellurite resistance protein</fullName>
    </submittedName>
</protein>
<dbReference type="AlphaFoldDB" id="A0A7S7RP95"/>